<gene>
    <name evidence="2" type="ORF">SVIO_003260</name>
</gene>
<reference evidence="2 3" key="1">
    <citation type="journal article" date="2020" name="Int. J. Syst. Evol. Microbiol.">
        <title>Reclassification of Streptomyces castelarensis and Streptomyces sporoclivatus as later heterotypic synonyms of Streptomyces antimycoticus.</title>
        <authorList>
            <person name="Komaki H."/>
            <person name="Tamura T."/>
        </authorList>
    </citation>
    <scope>NUCLEOTIDE SEQUENCE [LARGE SCALE GENOMIC DNA]</scope>
    <source>
        <strain evidence="2 3">NBRC 13459</strain>
    </source>
</reference>
<feature type="region of interest" description="Disordered" evidence="1">
    <location>
        <begin position="1"/>
        <end position="55"/>
    </location>
</feature>
<keyword evidence="3" id="KW-1185">Reference proteome</keyword>
<protein>
    <submittedName>
        <fullName evidence="2">Uncharacterized protein</fullName>
    </submittedName>
</protein>
<dbReference type="EMBL" id="BJHW01000001">
    <property type="protein sequence ID" value="GDY49703.1"/>
    <property type="molecule type" value="Genomic_DNA"/>
</dbReference>
<proteinExistence type="predicted"/>
<name>A0A4D4KV46_STRVO</name>
<comment type="caution">
    <text evidence="2">The sequence shown here is derived from an EMBL/GenBank/DDBJ whole genome shotgun (WGS) entry which is preliminary data.</text>
</comment>
<dbReference type="AlphaFoldDB" id="A0A4D4KV46"/>
<evidence type="ECO:0000256" key="1">
    <source>
        <dbReference type="SAM" id="MobiDB-lite"/>
    </source>
</evidence>
<evidence type="ECO:0000313" key="2">
    <source>
        <dbReference type="EMBL" id="GDY49703.1"/>
    </source>
</evidence>
<feature type="region of interest" description="Disordered" evidence="1">
    <location>
        <begin position="80"/>
        <end position="142"/>
    </location>
</feature>
<dbReference type="Proteomes" id="UP000301309">
    <property type="component" value="Unassembled WGS sequence"/>
</dbReference>
<sequence>MRDLGHGTALGQERQRGTQPQVGAPAVEGHAGVLHEEPRHGPAAHPDGPCVSLQAPPVRGVAEQRVRYGSHAVVTGVGYVKRGDRHGTQQIQHDRLGPQPRVVREILPVQVTDQLRQQPVDPDRRGLGPVQAAPLRVEVETA</sequence>
<organism evidence="2 3">
    <name type="scientific">Streptomyces violaceusniger</name>
    <dbReference type="NCBI Taxonomy" id="68280"/>
    <lineage>
        <taxon>Bacteria</taxon>
        <taxon>Bacillati</taxon>
        <taxon>Actinomycetota</taxon>
        <taxon>Actinomycetes</taxon>
        <taxon>Kitasatosporales</taxon>
        <taxon>Streptomycetaceae</taxon>
        <taxon>Streptomyces</taxon>
        <taxon>Streptomyces violaceusniger group</taxon>
    </lineage>
</organism>
<accession>A0A4D4KV46</accession>
<evidence type="ECO:0000313" key="3">
    <source>
        <dbReference type="Proteomes" id="UP000301309"/>
    </source>
</evidence>
<feature type="compositionally biased region" description="Basic and acidic residues" evidence="1">
    <location>
        <begin position="81"/>
        <end position="96"/>
    </location>
</feature>